<dbReference type="PANTHER" id="PTHR32182">
    <property type="entry name" value="DNA REPLICATION AND REPAIR PROTEIN RECF"/>
    <property type="match status" value="1"/>
</dbReference>
<reference evidence="5 6" key="1">
    <citation type="journal article" date="2018" name="Front. Microbiol.">
        <title>Discovery of Phloeophagus Beetles as a Source of Pseudomonas Strains That Produce Potentially New Bioactive Substances and Description of Pseudomonas bohemica sp. nov.</title>
        <authorList>
            <person name="Saati-Santamaria Z."/>
            <person name="Lopez-Mondejar R."/>
            <person name="Jimenez-Gomez A."/>
            <person name="Diez-Mendez A."/>
            <person name="Vetrovsky T."/>
            <person name="Igual J.M."/>
            <person name="Velazquez E."/>
            <person name="Kolarik M."/>
            <person name="Rivas R."/>
            <person name="Garcia-Fraile P."/>
        </authorList>
    </citation>
    <scope>NUCLEOTIDE SEQUENCE [LARGE SCALE GENOMIC DNA]</scope>
    <source>
        <strain evidence="4 6">A2-NA12</strain>
        <strain evidence="3 5">A2-NA13</strain>
    </source>
</reference>
<feature type="coiled-coil region" evidence="1">
    <location>
        <begin position="224"/>
        <end position="258"/>
    </location>
</feature>
<dbReference type="PANTHER" id="PTHR32182:SF0">
    <property type="entry name" value="DNA REPLICATION AND REPAIR PROTEIN RECF"/>
    <property type="match status" value="1"/>
</dbReference>
<feature type="coiled-coil region" evidence="1">
    <location>
        <begin position="417"/>
        <end position="517"/>
    </location>
</feature>
<evidence type="ECO:0000313" key="3">
    <source>
        <dbReference type="EMBL" id="RLU09072.1"/>
    </source>
</evidence>
<dbReference type="GO" id="GO:0016887">
    <property type="term" value="F:ATP hydrolysis activity"/>
    <property type="evidence" value="ECO:0007669"/>
    <property type="project" value="InterPro"/>
</dbReference>
<dbReference type="InterPro" id="IPR038729">
    <property type="entry name" value="Rad50/SbcC_AAA"/>
</dbReference>
<evidence type="ECO:0000313" key="5">
    <source>
        <dbReference type="Proteomes" id="UP000282140"/>
    </source>
</evidence>
<sequence length="688" mass="78039">MVSDPIEFTSLEVENIFAYEGLSQIDLSGCTAERNMVVISGRNGAGKTSLLNAIKLLFLGSDNEEIRRVGFGGAPLSAKQFVLGQPGRWYGVFNKGARDADDHARAMLCWTQGTLKVKIERIFSRSNTTAGFEERLIVRRGAEQLAPEEAESFLSGLAPSEIVPFYFFDGEQVQSFADAEEGRERAEIERLLKLSFIGDILRELEGYGKSKRRSGLPADAQSQVVQAENELRSAEAQIELLQRSRVDIEAEYSDLDRRRTRLDDQRNALRTGISESDRRRMVNRIEVISSQSEKLDAELSELLAPEAPWLTNLSAVRDAYNLLDDQFSSSTDLSLSAKLHGELPEALKGSLAHLSPPVMLTNSQYENFSLDIKEALVRRGLAVGAHVSPLLAALSPRQAKVLRDRYLVWTERGPSQVSSHVEKLRLLRQLAQEAEQAQRDLDEAELTSDEARHQFDSLSKTILDLDQQIRDFTERLAELRVKERQTLEIAEQAKQRIRQCEQKYESVTKENQAYQLSVKVRRALEAYRDRRRTYIRQSVEEHLNERIGILLAPSQLIKSVTLDDLFAMKYFDEQLEEVARRSISAGMRQLVAMGMLWALRDEAGRDLPVVIDTPLGRIDRENRALLMSEYFPKAGRPLLLLPTNSEMDEDVLCHLGERIRRRYEIKNDGGTRARIEEIDRARYNGISS</sequence>
<dbReference type="AlphaFoldDB" id="A0A3L8CVF8"/>
<evidence type="ECO:0000256" key="1">
    <source>
        <dbReference type="SAM" id="Coils"/>
    </source>
</evidence>
<dbReference type="GO" id="GO:0006302">
    <property type="term" value="P:double-strand break repair"/>
    <property type="evidence" value="ECO:0007669"/>
    <property type="project" value="InterPro"/>
</dbReference>
<protein>
    <recommendedName>
        <fullName evidence="2">Rad50/SbcC-type AAA domain-containing protein</fullName>
    </recommendedName>
</protein>
<dbReference type="Gene3D" id="3.40.50.300">
    <property type="entry name" value="P-loop containing nucleotide triphosphate hydrolases"/>
    <property type="match status" value="2"/>
</dbReference>
<keyword evidence="1" id="KW-0175">Coiled coil</keyword>
<proteinExistence type="predicted"/>
<dbReference type="SUPFAM" id="SSF52540">
    <property type="entry name" value="P-loop containing nucleoside triphosphate hydrolases"/>
    <property type="match status" value="2"/>
</dbReference>
<dbReference type="InterPro" id="IPR027417">
    <property type="entry name" value="P-loop_NTPase"/>
</dbReference>
<dbReference type="Proteomes" id="UP000282672">
    <property type="component" value="Unassembled WGS sequence"/>
</dbReference>
<dbReference type="Pfam" id="PF13476">
    <property type="entry name" value="AAA_23"/>
    <property type="match status" value="1"/>
</dbReference>
<gene>
    <name evidence="4" type="ORF">CS076_07900</name>
    <name evidence="3" type="ORF">CS078_13030</name>
</gene>
<feature type="domain" description="Rad50/SbcC-type AAA" evidence="2">
    <location>
        <begin position="10"/>
        <end position="257"/>
    </location>
</feature>
<dbReference type="EMBL" id="PEGA01000006">
    <property type="protein sequence ID" value="RLU12013.1"/>
    <property type="molecule type" value="Genomic_DNA"/>
</dbReference>
<keyword evidence="5" id="KW-1185">Reference proteome</keyword>
<dbReference type="EMBL" id="PEGB01000005">
    <property type="protein sequence ID" value="RLU09072.1"/>
    <property type="molecule type" value="Genomic_DNA"/>
</dbReference>
<name>A0A3L8CVF8_9PSED</name>
<organism evidence="4 6">
    <name type="scientific">Pseudomonas prosekii</name>
    <dbReference type="NCBI Taxonomy" id="1148509"/>
    <lineage>
        <taxon>Bacteria</taxon>
        <taxon>Pseudomonadati</taxon>
        <taxon>Pseudomonadota</taxon>
        <taxon>Gammaproteobacteria</taxon>
        <taxon>Pseudomonadales</taxon>
        <taxon>Pseudomonadaceae</taxon>
        <taxon>Pseudomonas</taxon>
    </lineage>
</organism>
<evidence type="ECO:0000259" key="2">
    <source>
        <dbReference type="Pfam" id="PF13476"/>
    </source>
</evidence>
<dbReference type="GO" id="GO:0000731">
    <property type="term" value="P:DNA synthesis involved in DNA repair"/>
    <property type="evidence" value="ECO:0007669"/>
    <property type="project" value="TreeGrafter"/>
</dbReference>
<accession>A0A3L8CVF8</accession>
<evidence type="ECO:0000313" key="6">
    <source>
        <dbReference type="Proteomes" id="UP000282672"/>
    </source>
</evidence>
<dbReference type="Proteomes" id="UP000282140">
    <property type="component" value="Unassembled WGS sequence"/>
</dbReference>
<evidence type="ECO:0000313" key="4">
    <source>
        <dbReference type="EMBL" id="RLU12013.1"/>
    </source>
</evidence>
<comment type="caution">
    <text evidence="4">The sequence shown here is derived from an EMBL/GenBank/DDBJ whole genome shotgun (WGS) entry which is preliminary data.</text>
</comment>